<keyword evidence="9" id="KW-1185">Reference proteome</keyword>
<dbReference type="GO" id="GO:0008270">
    <property type="term" value="F:zinc ion binding"/>
    <property type="evidence" value="ECO:0007669"/>
    <property type="project" value="UniProtKB-KW"/>
</dbReference>
<feature type="region of interest" description="Disordered" evidence="6">
    <location>
        <begin position="602"/>
        <end position="621"/>
    </location>
</feature>
<comment type="caution">
    <text evidence="8">The sequence shown here is derived from an EMBL/GenBank/DDBJ whole genome shotgun (WGS) entry which is preliminary data.</text>
</comment>
<dbReference type="AlphaFoldDB" id="A0A9D4RRA0"/>
<evidence type="ECO:0000256" key="2">
    <source>
        <dbReference type="ARBA" id="ARBA00022737"/>
    </source>
</evidence>
<evidence type="ECO:0000256" key="3">
    <source>
        <dbReference type="ARBA" id="ARBA00022771"/>
    </source>
</evidence>
<dbReference type="InterPro" id="IPR013087">
    <property type="entry name" value="Znf_C2H2_type"/>
</dbReference>
<feature type="compositionally biased region" description="Low complexity" evidence="6">
    <location>
        <begin position="403"/>
        <end position="418"/>
    </location>
</feature>
<dbReference type="EMBL" id="JAIWYP010000002">
    <property type="protein sequence ID" value="KAH3875717.1"/>
    <property type="molecule type" value="Genomic_DNA"/>
</dbReference>
<feature type="compositionally biased region" description="Acidic residues" evidence="6">
    <location>
        <begin position="606"/>
        <end position="616"/>
    </location>
</feature>
<keyword evidence="2" id="KW-0677">Repeat</keyword>
<dbReference type="GO" id="GO:0043565">
    <property type="term" value="F:sequence-specific DNA binding"/>
    <property type="evidence" value="ECO:0007669"/>
    <property type="project" value="TreeGrafter"/>
</dbReference>
<feature type="region of interest" description="Disordered" evidence="6">
    <location>
        <begin position="359"/>
        <end position="379"/>
    </location>
</feature>
<proteinExistence type="predicted"/>
<accession>A0A9D4RRA0</accession>
<feature type="region of interest" description="Disordered" evidence="6">
    <location>
        <begin position="126"/>
        <end position="225"/>
    </location>
</feature>
<feature type="compositionally biased region" description="Polar residues" evidence="6">
    <location>
        <begin position="363"/>
        <end position="376"/>
    </location>
</feature>
<dbReference type="GO" id="GO:0005634">
    <property type="term" value="C:nucleus"/>
    <property type="evidence" value="ECO:0007669"/>
    <property type="project" value="TreeGrafter"/>
</dbReference>
<sequence>MLLNAERLLHKGPEFCQAVKFVIKLQISTLLQQLAESGEESVVLTANVTDGTADRLASHRGAGFLEDHEQLGSQFLAYCAETRRFSVDDESDHLPQRSSYSENTLLSPSLVTSVSPYSRTDVIRARYERESSTSDSVFSPDRRKSSASSKSLEEDVAMLTSQDYPDTPRSLGESSGTWPETAGSVSLEPTGNRHMGMNRSPTSRTAQESEKSKQSAKSPMTESLEHIRQISISSPSEGQYKKYPTHSGGFSCGGLDHQRLPPMFELVPPPRKLGFVVPSSVAEDFKGSMGTSGGGGCGVSDSEMMEQGAINLAAGTNTGGHGRSSSSSQGGDHSPSTPSTCDAVFTYYKKPLTGYSERALGTPQISEETVTQSDSESGYRLVQSYDRDRLDPASSSLKYKSALLPPEHGNQSQSSQSQTSGTVPSEPYSSLTEGREYQSELGEIYRLPKKMESKMYNQRHGSGSGSVSGVSGVARKQGKDSQERRGSDLLGLHSYDNAGEGKEREQSGATMESLKSAADLLAQSDISKSFEEAVKIQQSLFQSSVGMFAPVQRQFIPPGRPFSQRERSQSLSEFHSLASHEISNHAGRARCPSSSFAENLDTPLVIDDDDKGDEDAREGLDLSNKKRKMSADDVYTIVGEEMPEGAGLQGLQSANQGEDADYERMVQGGAGGSGAGGGDGTKKYGKGNFIKVSTGYQCRICCRVIRHMNNTTAHMRIHANVKPYKCQVCNQQFKYEVDRRYHFSKNHVDLFSKMYFPDEKKSN</sequence>
<feature type="region of interest" description="Disordered" evidence="6">
    <location>
        <begin position="456"/>
        <end position="512"/>
    </location>
</feature>
<evidence type="ECO:0000256" key="5">
    <source>
        <dbReference type="PROSITE-ProRule" id="PRU00042"/>
    </source>
</evidence>
<feature type="compositionally biased region" description="Low complexity" evidence="6">
    <location>
        <begin position="323"/>
        <end position="336"/>
    </location>
</feature>
<feature type="domain" description="C2H2-type" evidence="7">
    <location>
        <begin position="696"/>
        <end position="723"/>
    </location>
</feature>
<feature type="region of interest" description="Disordered" evidence="6">
    <location>
        <begin position="313"/>
        <end position="338"/>
    </location>
</feature>
<reference evidence="8" key="1">
    <citation type="journal article" date="2019" name="bioRxiv">
        <title>The Genome of the Zebra Mussel, Dreissena polymorpha: A Resource for Invasive Species Research.</title>
        <authorList>
            <person name="McCartney M.A."/>
            <person name="Auch B."/>
            <person name="Kono T."/>
            <person name="Mallez S."/>
            <person name="Zhang Y."/>
            <person name="Obille A."/>
            <person name="Becker A."/>
            <person name="Abrahante J.E."/>
            <person name="Garbe J."/>
            <person name="Badalamenti J.P."/>
            <person name="Herman A."/>
            <person name="Mangelson H."/>
            <person name="Liachko I."/>
            <person name="Sullivan S."/>
            <person name="Sone E.D."/>
            <person name="Koren S."/>
            <person name="Silverstein K.A.T."/>
            <person name="Beckman K.B."/>
            <person name="Gohl D.M."/>
        </authorList>
    </citation>
    <scope>NUCLEOTIDE SEQUENCE</scope>
    <source>
        <strain evidence="8">Duluth1</strain>
        <tissue evidence="8">Whole animal</tissue>
    </source>
</reference>
<feature type="compositionally biased region" description="Polar residues" evidence="6">
    <location>
        <begin position="419"/>
        <end position="432"/>
    </location>
</feature>
<keyword evidence="1" id="KW-0479">Metal-binding</keyword>
<evidence type="ECO:0000256" key="6">
    <source>
        <dbReference type="SAM" id="MobiDB-lite"/>
    </source>
</evidence>
<feature type="compositionally biased region" description="Polar residues" evidence="6">
    <location>
        <begin position="172"/>
        <end position="189"/>
    </location>
</feature>
<dbReference type="OrthoDB" id="6149833at2759"/>
<organism evidence="8 9">
    <name type="scientific">Dreissena polymorpha</name>
    <name type="common">Zebra mussel</name>
    <name type="synonym">Mytilus polymorpha</name>
    <dbReference type="NCBI Taxonomy" id="45954"/>
    <lineage>
        <taxon>Eukaryota</taxon>
        <taxon>Metazoa</taxon>
        <taxon>Spiralia</taxon>
        <taxon>Lophotrochozoa</taxon>
        <taxon>Mollusca</taxon>
        <taxon>Bivalvia</taxon>
        <taxon>Autobranchia</taxon>
        <taxon>Heteroconchia</taxon>
        <taxon>Euheterodonta</taxon>
        <taxon>Imparidentia</taxon>
        <taxon>Neoheterodontei</taxon>
        <taxon>Myida</taxon>
        <taxon>Dreissenoidea</taxon>
        <taxon>Dreissenidae</taxon>
        <taxon>Dreissena</taxon>
    </lineage>
</organism>
<dbReference type="PANTHER" id="PTHR24408">
    <property type="entry name" value="ZINC FINGER PROTEIN"/>
    <property type="match status" value="1"/>
</dbReference>
<dbReference type="PANTHER" id="PTHR24408:SF64">
    <property type="entry name" value="LINKING IMMUNITY AND METABOLISM-RELATED"/>
    <property type="match status" value="1"/>
</dbReference>
<dbReference type="SMART" id="SM00355">
    <property type="entry name" value="ZnF_C2H2"/>
    <property type="match status" value="2"/>
</dbReference>
<dbReference type="InterPro" id="IPR036236">
    <property type="entry name" value="Znf_C2H2_sf"/>
</dbReference>
<feature type="region of interest" description="Disordered" evidence="6">
    <location>
        <begin position="403"/>
        <end position="437"/>
    </location>
</feature>
<evidence type="ECO:0000313" key="8">
    <source>
        <dbReference type="EMBL" id="KAH3875717.1"/>
    </source>
</evidence>
<dbReference type="GO" id="GO:0000981">
    <property type="term" value="F:DNA-binding transcription factor activity, RNA polymerase II-specific"/>
    <property type="evidence" value="ECO:0007669"/>
    <property type="project" value="TreeGrafter"/>
</dbReference>
<dbReference type="SUPFAM" id="SSF57667">
    <property type="entry name" value="beta-beta-alpha zinc fingers"/>
    <property type="match status" value="1"/>
</dbReference>
<gene>
    <name evidence="8" type="ORF">DPMN_038993</name>
</gene>
<evidence type="ECO:0000256" key="1">
    <source>
        <dbReference type="ARBA" id="ARBA00022723"/>
    </source>
</evidence>
<evidence type="ECO:0000259" key="7">
    <source>
        <dbReference type="PROSITE" id="PS50157"/>
    </source>
</evidence>
<evidence type="ECO:0000256" key="4">
    <source>
        <dbReference type="ARBA" id="ARBA00022833"/>
    </source>
</evidence>
<name>A0A9D4RRA0_DREPO</name>
<feature type="compositionally biased region" description="Basic and acidic residues" evidence="6">
    <location>
        <begin position="477"/>
        <end position="487"/>
    </location>
</feature>
<evidence type="ECO:0000313" key="9">
    <source>
        <dbReference type="Proteomes" id="UP000828390"/>
    </source>
</evidence>
<dbReference type="Proteomes" id="UP000828390">
    <property type="component" value="Unassembled WGS sequence"/>
</dbReference>
<dbReference type="Gene3D" id="3.30.160.60">
    <property type="entry name" value="Classic Zinc Finger"/>
    <property type="match status" value="1"/>
</dbReference>
<protein>
    <recommendedName>
        <fullName evidence="7">C2H2-type domain-containing protein</fullName>
    </recommendedName>
</protein>
<keyword evidence="4" id="KW-0862">Zinc</keyword>
<keyword evidence="3 5" id="KW-0863">Zinc-finger</keyword>
<dbReference type="PROSITE" id="PS00028">
    <property type="entry name" value="ZINC_FINGER_C2H2_1"/>
    <property type="match status" value="2"/>
</dbReference>
<reference evidence="8" key="2">
    <citation type="submission" date="2020-11" db="EMBL/GenBank/DDBJ databases">
        <authorList>
            <person name="McCartney M.A."/>
            <person name="Auch B."/>
            <person name="Kono T."/>
            <person name="Mallez S."/>
            <person name="Becker A."/>
            <person name="Gohl D.M."/>
            <person name="Silverstein K.A.T."/>
            <person name="Koren S."/>
            <person name="Bechman K.B."/>
            <person name="Herman A."/>
            <person name="Abrahante J.E."/>
            <person name="Garbe J."/>
        </authorList>
    </citation>
    <scope>NUCLEOTIDE SEQUENCE</scope>
    <source>
        <strain evidence="8">Duluth1</strain>
        <tissue evidence="8">Whole animal</tissue>
    </source>
</reference>
<dbReference type="PROSITE" id="PS50157">
    <property type="entry name" value="ZINC_FINGER_C2H2_2"/>
    <property type="match status" value="1"/>
</dbReference>